<evidence type="ECO:0000313" key="1">
    <source>
        <dbReference type="EMBL" id="XDQ16570.1"/>
    </source>
</evidence>
<protein>
    <submittedName>
        <fullName evidence="1">DUF6207 family protein</fullName>
    </submittedName>
</protein>
<dbReference type="InterPro" id="IPR045775">
    <property type="entry name" value="DUF6207"/>
</dbReference>
<accession>A0AB39NDS5</accession>
<dbReference type="Pfam" id="PF19711">
    <property type="entry name" value="DUF6207"/>
    <property type="match status" value="1"/>
</dbReference>
<reference evidence="1" key="1">
    <citation type="submission" date="2024-07" db="EMBL/GenBank/DDBJ databases">
        <authorList>
            <person name="Yu S.T."/>
        </authorList>
    </citation>
    <scope>NUCLEOTIDE SEQUENCE</scope>
    <source>
        <strain evidence="1">R11</strain>
    </source>
</reference>
<gene>
    <name evidence="1" type="ORF">AB5J55_42605</name>
</gene>
<sequence>MRRRTGTTRQPGEPGVRLPCFLDLRQETDTGTTRRGPNLVTG</sequence>
<name>A0AB39NDS5_9ACTN</name>
<dbReference type="RefSeq" id="WP_369276466.1">
    <property type="nucleotide sequence ID" value="NZ_CP163432.1"/>
</dbReference>
<dbReference type="EMBL" id="CP163432">
    <property type="protein sequence ID" value="XDQ16570.1"/>
    <property type="molecule type" value="Genomic_DNA"/>
</dbReference>
<dbReference type="AlphaFoldDB" id="A0AB39NDS5"/>
<proteinExistence type="predicted"/>
<organism evidence="1">
    <name type="scientific">Streptomyces sp. R11</name>
    <dbReference type="NCBI Taxonomy" id="3238625"/>
    <lineage>
        <taxon>Bacteria</taxon>
        <taxon>Bacillati</taxon>
        <taxon>Actinomycetota</taxon>
        <taxon>Actinomycetes</taxon>
        <taxon>Kitasatosporales</taxon>
        <taxon>Streptomycetaceae</taxon>
        <taxon>Streptomyces</taxon>
    </lineage>
</organism>